<dbReference type="EMBL" id="BNCO01000032">
    <property type="protein sequence ID" value="GIL58648.1"/>
    <property type="molecule type" value="Genomic_DNA"/>
</dbReference>
<feature type="compositionally biased region" description="Pro residues" evidence="1">
    <location>
        <begin position="168"/>
        <end position="177"/>
    </location>
</feature>
<gene>
    <name evidence="2" type="ORF">Vafri_13650</name>
</gene>
<evidence type="ECO:0000313" key="2">
    <source>
        <dbReference type="EMBL" id="GIL58648.1"/>
    </source>
</evidence>
<feature type="compositionally biased region" description="Low complexity" evidence="1">
    <location>
        <begin position="141"/>
        <end position="153"/>
    </location>
</feature>
<proteinExistence type="predicted"/>
<evidence type="ECO:0000256" key="1">
    <source>
        <dbReference type="SAM" id="MobiDB-lite"/>
    </source>
</evidence>
<comment type="caution">
    <text evidence="2">The sequence shown here is derived from an EMBL/GenBank/DDBJ whole genome shotgun (WGS) entry which is preliminary data.</text>
</comment>
<name>A0A8J4BHA0_9CHLO</name>
<feature type="non-terminal residue" evidence="2">
    <location>
        <position position="221"/>
    </location>
</feature>
<keyword evidence="3" id="KW-1185">Reference proteome</keyword>
<feature type="compositionally biased region" description="Basic residues" evidence="1">
    <location>
        <begin position="99"/>
        <end position="108"/>
    </location>
</feature>
<organism evidence="2 3">
    <name type="scientific">Volvox africanus</name>
    <dbReference type="NCBI Taxonomy" id="51714"/>
    <lineage>
        <taxon>Eukaryota</taxon>
        <taxon>Viridiplantae</taxon>
        <taxon>Chlorophyta</taxon>
        <taxon>core chlorophytes</taxon>
        <taxon>Chlorophyceae</taxon>
        <taxon>CS clade</taxon>
        <taxon>Chlamydomonadales</taxon>
        <taxon>Volvocaceae</taxon>
        <taxon>Volvox</taxon>
    </lineage>
</organism>
<dbReference type="AlphaFoldDB" id="A0A8J4BHA0"/>
<protein>
    <submittedName>
        <fullName evidence="2">Uncharacterized protein</fullName>
    </submittedName>
</protein>
<accession>A0A8J4BHA0</accession>
<feature type="region of interest" description="Disordered" evidence="1">
    <location>
        <begin position="84"/>
        <end position="122"/>
    </location>
</feature>
<feature type="region of interest" description="Disordered" evidence="1">
    <location>
        <begin position="141"/>
        <end position="178"/>
    </location>
</feature>
<feature type="non-terminal residue" evidence="2">
    <location>
        <position position="1"/>
    </location>
</feature>
<dbReference type="Proteomes" id="UP000747399">
    <property type="component" value="Unassembled WGS sequence"/>
</dbReference>
<reference evidence="2" key="1">
    <citation type="journal article" date="2021" name="Proc. Natl. Acad. Sci. U.S.A.">
        <title>Three genomes in the algal genus Volvox reveal the fate of a haploid sex-determining region after a transition to homothallism.</title>
        <authorList>
            <person name="Yamamoto K."/>
            <person name="Hamaji T."/>
            <person name="Kawai-Toyooka H."/>
            <person name="Matsuzaki R."/>
            <person name="Takahashi F."/>
            <person name="Nishimura Y."/>
            <person name="Kawachi M."/>
            <person name="Noguchi H."/>
            <person name="Minakuchi Y."/>
            <person name="Umen J.G."/>
            <person name="Toyoda A."/>
            <person name="Nozaki H."/>
        </authorList>
    </citation>
    <scope>NUCLEOTIDE SEQUENCE</scope>
    <source>
        <strain evidence="2">NIES-3780</strain>
    </source>
</reference>
<evidence type="ECO:0000313" key="3">
    <source>
        <dbReference type="Proteomes" id="UP000747399"/>
    </source>
</evidence>
<sequence>TGRVAESWELLPEIPPHLLLPPLQPEPAALQEPAHWRSVMEVEPALNAEVTVDTAVGPLESRAGHQPLLSCLLMRRRTLAAPLATGAAAQPPHEPPPEHRHRHHRRRPTLNPDLGIAGEPSPLAAGVTTAATAASGTGIELQPRVQQSSQSPRHPQPPSASYLFARLPPAPPVPQPPSRHVALAQMASLARGTGGAAGAAALPGLPVTLSLAPIELDVDYE</sequence>